<comment type="subcellular location">
    <subcellularLocation>
        <location evidence="1">Membrane</location>
    </subcellularLocation>
</comment>
<evidence type="ECO:0000256" key="6">
    <source>
        <dbReference type="ARBA" id="ARBA00023136"/>
    </source>
</evidence>
<proteinExistence type="predicted"/>
<keyword evidence="12" id="KW-1185">Reference proteome</keyword>
<dbReference type="InterPro" id="IPR034746">
    <property type="entry name" value="POTRA"/>
</dbReference>
<evidence type="ECO:0000313" key="11">
    <source>
        <dbReference type="EMBL" id="QUV93702.1"/>
    </source>
</evidence>
<evidence type="ECO:0000256" key="1">
    <source>
        <dbReference type="ARBA" id="ARBA00004370"/>
    </source>
</evidence>
<accession>A0ABX8AYB8</accession>
<evidence type="ECO:0000313" key="12">
    <source>
        <dbReference type="Proteomes" id="UP000677668"/>
    </source>
</evidence>
<dbReference type="Pfam" id="PF07244">
    <property type="entry name" value="POTRA"/>
    <property type="match status" value="5"/>
</dbReference>
<protein>
    <recommendedName>
        <fullName evidence="8">Outer membrane protein assembly factor BamA</fullName>
    </recommendedName>
</protein>
<evidence type="ECO:0000256" key="3">
    <source>
        <dbReference type="ARBA" id="ARBA00022692"/>
    </source>
</evidence>
<gene>
    <name evidence="11" type="primary">bamA</name>
    <name evidence="11" type="ORF">J8C05_10065</name>
</gene>
<keyword evidence="4" id="KW-0732">Signal</keyword>
<dbReference type="PANTHER" id="PTHR12815">
    <property type="entry name" value="SORTING AND ASSEMBLY MACHINERY SAMM50 PROTEIN FAMILY MEMBER"/>
    <property type="match status" value="1"/>
</dbReference>
<dbReference type="PANTHER" id="PTHR12815:SF47">
    <property type="entry name" value="TRANSLOCATION AND ASSEMBLY MODULE SUBUNIT TAMA"/>
    <property type="match status" value="1"/>
</dbReference>
<keyword evidence="7" id="KW-0998">Cell outer membrane</keyword>
<evidence type="ECO:0000256" key="2">
    <source>
        <dbReference type="ARBA" id="ARBA00022452"/>
    </source>
</evidence>
<dbReference type="PROSITE" id="PS51779">
    <property type="entry name" value="POTRA"/>
    <property type="match status" value="2"/>
</dbReference>
<dbReference type="InterPro" id="IPR010827">
    <property type="entry name" value="BamA/TamA_POTRA"/>
</dbReference>
<keyword evidence="5" id="KW-0677">Repeat</keyword>
<dbReference type="NCBIfam" id="TIGR03303">
    <property type="entry name" value="OM_YaeT"/>
    <property type="match status" value="1"/>
</dbReference>
<evidence type="ECO:0000256" key="9">
    <source>
        <dbReference type="SAM" id="MobiDB-lite"/>
    </source>
</evidence>
<evidence type="ECO:0000256" key="4">
    <source>
        <dbReference type="ARBA" id="ARBA00022729"/>
    </source>
</evidence>
<dbReference type="Proteomes" id="UP000677668">
    <property type="component" value="Chromosome 1"/>
</dbReference>
<evidence type="ECO:0000256" key="8">
    <source>
        <dbReference type="NCBIfam" id="TIGR03303"/>
    </source>
</evidence>
<feature type="domain" description="POTRA" evidence="10">
    <location>
        <begin position="316"/>
        <end position="400"/>
    </location>
</feature>
<keyword evidence="6" id="KW-0472">Membrane</keyword>
<organism evidence="11 12">
    <name type="scientific">Chloracidobacterium sp. N</name>
    <dbReference type="NCBI Taxonomy" id="2821540"/>
    <lineage>
        <taxon>Bacteria</taxon>
        <taxon>Pseudomonadati</taxon>
        <taxon>Acidobacteriota</taxon>
        <taxon>Terriglobia</taxon>
        <taxon>Terriglobales</taxon>
        <taxon>Acidobacteriaceae</taxon>
        <taxon>Chloracidobacterium</taxon>
        <taxon>Chloracidobacterium aggregatum</taxon>
    </lineage>
</organism>
<reference evidence="11 12" key="1">
    <citation type="submission" date="2021-03" db="EMBL/GenBank/DDBJ databases">
        <title>Genomic and phenotypic characterization of Chloracidobacterium isolates provides evidence for multiple species.</title>
        <authorList>
            <person name="Saini M.K."/>
            <person name="Costas A.M.G."/>
            <person name="Tank M."/>
            <person name="Bryant D.A."/>
        </authorList>
    </citation>
    <scope>NUCLEOTIDE SEQUENCE [LARGE SCALE GENOMIC DNA]</scope>
    <source>
        <strain evidence="11 12">N</strain>
    </source>
</reference>
<dbReference type="Gene3D" id="2.40.160.50">
    <property type="entry name" value="membrane protein fhac: a member of the omp85/tpsb transporter family"/>
    <property type="match status" value="1"/>
</dbReference>
<dbReference type="InterPro" id="IPR039910">
    <property type="entry name" value="D15-like"/>
</dbReference>
<dbReference type="Pfam" id="PF01103">
    <property type="entry name" value="Omp85"/>
    <property type="match status" value="1"/>
</dbReference>
<feature type="region of interest" description="Disordered" evidence="9">
    <location>
        <begin position="870"/>
        <end position="908"/>
    </location>
</feature>
<dbReference type="EMBL" id="CP072642">
    <property type="protein sequence ID" value="QUV93702.1"/>
    <property type="molecule type" value="Genomic_DNA"/>
</dbReference>
<dbReference type="InterPro" id="IPR023707">
    <property type="entry name" value="OM_assembly_BamA"/>
</dbReference>
<keyword evidence="3" id="KW-0812">Transmembrane</keyword>
<feature type="domain" description="POTRA" evidence="10">
    <location>
        <begin position="403"/>
        <end position="479"/>
    </location>
</feature>
<keyword evidence="2" id="KW-1134">Transmembrane beta strand</keyword>
<evidence type="ECO:0000256" key="7">
    <source>
        <dbReference type="ARBA" id="ARBA00023237"/>
    </source>
</evidence>
<sequence length="995" mass="110010">MFRSFPSSVFPLHAAWAVLTLAAWLFCGVVMTTPVMAQGGLQADAMQDPLQPQLIEDVQFRGNRRIPTDTLRLYVTMKPGDLYSAEQAQRDYQAVLAQGFFDPLRSNVTLEPGNTGGVIVVFNLTEYPVIRDIQYEGLKSIQLSDVLTRYKEKRISLTKDSPYDPVQVKRAETELKTMLSERGRPNAIVTAEIEDVSKTSIIVIFNVDEGARVRVAKIDFEGNQVFSSRTLRKQMKYTKPSGFLTRFTSKDVYSPEKFETDMQLVAQFLREKGYLRPTIGTPRIENIGKVGGGIPLISKKSDGLRIVVPIDEGIRYRFGEITTEGSTIFTPEQVLLISGMRKGDIASAKTIREGVYERLKKAYGSRGYIQADVNVQPTFKPPAAGESEGVADFTIFIEEGSVYTIEQIEFSGNNTTRDKVLRRELLVSEGEPYNQELMEYSILLLNQLGYFDEIKKEDIQTTTDERRKTVNVVIKVKERGRQQIQFSGGVSGIGGSFIGLTYTTNNLFGYGQSVSVDIQAGNLFRNIALSYSDPYFLDRRIGFGVSVFSQRFRYASGISGAAIASGFFNSFTGLDERNLFTQDTTGASLSLSAPLAVLTNRFPKFSRVSRIGVSYSYSRSRITDPPVNRDNNPDNDIIVTFAQPGITISSLTPSFVYNTVNNPINPTSGRNFTLSFTWSGLGGRVKNLSPVLEYREFRPFRFLGQGIEKPAVLGMRFRAAHVSAYGTPFDSNSLAFIGGVPQFNRFYTGGEFEIRGYGIRTISPVAPIEDRRTTTDVRVVDGLTGQVLQPGLQVSPTVIQEYTYTDKLFPLPIGSFQFIPVGGDSQLLLNVEYRVPIVGPLSLALFADGGSVFNLRSLSDQSIRARALPATLGSTPDSPVPGPIVLRPDGTRLDGTRPNDPNPGGPLPDGFRVAFVQAQQASRTQVNLSQTLGGIGRNFRASIGAELQVNLPVLQVPFRLIFAYNPGAKTNVFDPRQLGIIEERGVIRFTVGRTF</sequence>
<dbReference type="InterPro" id="IPR000184">
    <property type="entry name" value="Bac_surfAg_D15"/>
</dbReference>
<dbReference type="Gene3D" id="3.10.20.310">
    <property type="entry name" value="membrane protein fhac"/>
    <property type="match status" value="5"/>
</dbReference>
<evidence type="ECO:0000256" key="5">
    <source>
        <dbReference type="ARBA" id="ARBA00022737"/>
    </source>
</evidence>
<dbReference type="RefSeq" id="WP_211422056.1">
    <property type="nucleotide sequence ID" value="NZ_CP072642.1"/>
</dbReference>
<name>A0ABX8AYB8_9BACT</name>
<evidence type="ECO:0000259" key="10">
    <source>
        <dbReference type="PROSITE" id="PS51779"/>
    </source>
</evidence>